<dbReference type="Proteomes" id="UP000603641">
    <property type="component" value="Unassembled WGS sequence"/>
</dbReference>
<evidence type="ECO:0000256" key="1">
    <source>
        <dbReference type="ARBA" id="ARBA00023015"/>
    </source>
</evidence>
<dbReference type="RefSeq" id="WP_191752665.1">
    <property type="nucleotide sequence ID" value="NZ_JACSQM010000001.1"/>
</dbReference>
<keyword evidence="5" id="KW-1185">Reference proteome</keyword>
<sequence length="86" mass="10146">MSQSIFLSENTIKNHVASLLRKLDVKDRTTAVIRAYQHGWIKGLNTLLSNQDQKKRTFHSPSFFYPLLFNRFFFFNLSSHTFSITF</sequence>
<evidence type="ECO:0000259" key="3">
    <source>
        <dbReference type="PROSITE" id="PS50043"/>
    </source>
</evidence>
<evidence type="ECO:0000256" key="2">
    <source>
        <dbReference type="ARBA" id="ARBA00023163"/>
    </source>
</evidence>
<dbReference type="InterPro" id="IPR000792">
    <property type="entry name" value="Tscrpt_reg_LuxR_C"/>
</dbReference>
<dbReference type="InterPro" id="IPR016032">
    <property type="entry name" value="Sig_transdc_resp-reg_C-effctor"/>
</dbReference>
<evidence type="ECO:0000313" key="4">
    <source>
        <dbReference type="EMBL" id="MBD7963001.1"/>
    </source>
</evidence>
<dbReference type="Pfam" id="PF00196">
    <property type="entry name" value="GerE"/>
    <property type="match status" value="1"/>
</dbReference>
<accession>A0ABR8SHM3</accession>
<dbReference type="PROSITE" id="PS50043">
    <property type="entry name" value="HTH_LUXR_2"/>
    <property type="match status" value="1"/>
</dbReference>
<gene>
    <name evidence="4" type="ORF">H9648_02965</name>
</gene>
<dbReference type="EMBL" id="JACSQM010000001">
    <property type="protein sequence ID" value="MBD7963001.1"/>
    <property type="molecule type" value="Genomic_DNA"/>
</dbReference>
<dbReference type="SUPFAM" id="SSF46894">
    <property type="entry name" value="C-terminal effector domain of the bipartite response regulators"/>
    <property type="match status" value="1"/>
</dbReference>
<organism evidence="4 5">
    <name type="scientific">Fictibacillus norfolkensis</name>
    <dbReference type="NCBI Taxonomy" id="2762233"/>
    <lineage>
        <taxon>Bacteria</taxon>
        <taxon>Bacillati</taxon>
        <taxon>Bacillota</taxon>
        <taxon>Bacilli</taxon>
        <taxon>Bacillales</taxon>
        <taxon>Fictibacillaceae</taxon>
        <taxon>Fictibacillus</taxon>
    </lineage>
</organism>
<protein>
    <submittedName>
        <fullName evidence="4">Response regulator transcription factor</fullName>
    </submittedName>
</protein>
<keyword evidence="2" id="KW-0804">Transcription</keyword>
<reference evidence="4 5" key="1">
    <citation type="submission" date="2020-08" db="EMBL/GenBank/DDBJ databases">
        <title>A Genomic Blueprint of the Chicken Gut Microbiome.</title>
        <authorList>
            <person name="Gilroy R."/>
            <person name="Ravi A."/>
            <person name="Getino M."/>
            <person name="Pursley I."/>
            <person name="Horton D.L."/>
            <person name="Alikhan N.-F."/>
            <person name="Baker D."/>
            <person name="Gharbi K."/>
            <person name="Hall N."/>
            <person name="Watson M."/>
            <person name="Adriaenssens E.M."/>
            <person name="Foster-Nyarko E."/>
            <person name="Jarju S."/>
            <person name="Secka A."/>
            <person name="Antonio M."/>
            <person name="Oren A."/>
            <person name="Chaudhuri R."/>
            <person name="La Ragione R.M."/>
            <person name="Hildebrand F."/>
            <person name="Pallen M.J."/>
        </authorList>
    </citation>
    <scope>NUCLEOTIDE SEQUENCE [LARGE SCALE GENOMIC DNA]</scope>
    <source>
        <strain evidence="4 5">Sa2CUA10</strain>
    </source>
</reference>
<dbReference type="Gene3D" id="1.10.10.10">
    <property type="entry name" value="Winged helix-like DNA-binding domain superfamily/Winged helix DNA-binding domain"/>
    <property type="match status" value="1"/>
</dbReference>
<evidence type="ECO:0000313" key="5">
    <source>
        <dbReference type="Proteomes" id="UP000603641"/>
    </source>
</evidence>
<keyword evidence="1" id="KW-0805">Transcription regulation</keyword>
<comment type="caution">
    <text evidence="4">The sequence shown here is derived from an EMBL/GenBank/DDBJ whole genome shotgun (WGS) entry which is preliminary data.</text>
</comment>
<dbReference type="InterPro" id="IPR036388">
    <property type="entry name" value="WH-like_DNA-bd_sf"/>
</dbReference>
<feature type="domain" description="HTH luxR-type" evidence="3">
    <location>
        <begin position="1"/>
        <end position="39"/>
    </location>
</feature>
<name>A0ABR8SHM3_9BACL</name>
<proteinExistence type="predicted"/>